<dbReference type="RefSeq" id="WP_257931760.1">
    <property type="nucleotide sequence ID" value="NZ_JAMZED010000024.1"/>
</dbReference>
<proteinExistence type="predicted"/>
<keyword evidence="1" id="KW-0472">Membrane</keyword>
<keyword evidence="4" id="KW-1185">Reference proteome</keyword>
<dbReference type="EMBL" id="JAMZED010000024">
    <property type="protein sequence ID" value="MCR6505203.1"/>
    <property type="molecule type" value="Genomic_DNA"/>
</dbReference>
<organism evidence="3 5">
    <name type="scientific">Bacteroides muris</name>
    <name type="common">ex Fokt et al. 2023</name>
    <dbReference type="NCBI Taxonomy" id="2937417"/>
    <lineage>
        <taxon>Bacteria</taxon>
        <taxon>Pseudomonadati</taxon>
        <taxon>Bacteroidota</taxon>
        <taxon>Bacteroidia</taxon>
        <taxon>Bacteroidales</taxon>
        <taxon>Bacteroidaceae</taxon>
        <taxon>Bacteroides</taxon>
    </lineage>
</organism>
<reference evidence="3" key="2">
    <citation type="submission" date="2022-04" db="EMBL/GenBank/DDBJ databases">
        <authorList>
            <person name="Fokt H."/>
            <person name="Baines J."/>
        </authorList>
    </citation>
    <scope>NUCLEOTIDE SEQUENCE</scope>
    <source>
        <strain evidence="2">KH365_2</strain>
        <strain evidence="3">KH569_7</strain>
    </source>
</reference>
<keyword evidence="1" id="KW-0812">Transmembrane</keyword>
<feature type="transmembrane region" description="Helical" evidence="1">
    <location>
        <begin position="7"/>
        <end position="23"/>
    </location>
</feature>
<dbReference type="Gene3D" id="2.60.40.3220">
    <property type="match status" value="1"/>
</dbReference>
<name>A0A9X2NXR6_9BACE</name>
<dbReference type="AlphaFoldDB" id="A0A9X2NXR6"/>
<evidence type="ECO:0000256" key="1">
    <source>
        <dbReference type="SAM" id="Phobius"/>
    </source>
</evidence>
<accession>A0A9X2NXR6</accession>
<sequence length="308" mass="34659">MKKRGEYYITQFFYLNLQTLIFIGKMKQFKFLMVAFSLLMGVSLTSCLNSESDPNSYGGGMVKVQSYTGYTSFKGEGGITITPTLASISVLEANGLKISELSDKVVNIAYRWDPTQVDIPKDSKDIKGVELYSIESLDNPVEIVEEKGVSANDSLAHSNNAAIISVGYDASGMKYEPQFFYDDYTIVVPMNYYINNKKHFLSLMYYPNEDNGPELTLYLAHNSNKDSESANSTSWNLTANTGGYYGLGLFYKAYDLRSVISRYKRETGFFENPPVVKIVANVNQYSMKLDDSQTEEKTYTVTKKEADK</sequence>
<evidence type="ECO:0008006" key="6">
    <source>
        <dbReference type="Google" id="ProtNLM"/>
    </source>
</evidence>
<reference evidence="3" key="1">
    <citation type="journal article" date="2022" name="Arch. Microbiol.">
        <title>Bacteroides muris sp. nov. isolated from the cecum of wild-derived house mice.</title>
        <authorList>
            <person name="Fokt H."/>
            <person name="Unni R."/>
            <person name="Repnik U."/>
            <person name="Schmitz R.A."/>
            <person name="Bramkamp M."/>
            <person name="Baines J.F."/>
            <person name="Unterweger D."/>
        </authorList>
    </citation>
    <scope>NUCLEOTIDE SEQUENCE</scope>
    <source>
        <strain evidence="2">KH365_2</strain>
        <strain evidence="3">KH569_7</strain>
    </source>
</reference>
<keyword evidence="1" id="KW-1133">Transmembrane helix</keyword>
<evidence type="ECO:0000313" key="4">
    <source>
        <dbReference type="Proteomes" id="UP001143192"/>
    </source>
</evidence>
<protein>
    <recommendedName>
        <fullName evidence="6">Lipoprotein</fullName>
    </recommendedName>
</protein>
<dbReference type="EMBL" id="JAMZEE010000012">
    <property type="protein sequence ID" value="MCR6507874.1"/>
    <property type="molecule type" value="Genomic_DNA"/>
</dbReference>
<gene>
    <name evidence="3" type="ORF">M1B78_06740</name>
    <name evidence="2" type="ORF">M1B79_11110</name>
</gene>
<dbReference type="Proteomes" id="UP001143192">
    <property type="component" value="Unassembled WGS sequence"/>
</dbReference>
<evidence type="ECO:0000313" key="2">
    <source>
        <dbReference type="EMBL" id="MCR6505203.1"/>
    </source>
</evidence>
<dbReference type="Proteomes" id="UP001143810">
    <property type="component" value="Unassembled WGS sequence"/>
</dbReference>
<evidence type="ECO:0000313" key="3">
    <source>
        <dbReference type="EMBL" id="MCR6507874.1"/>
    </source>
</evidence>
<comment type="caution">
    <text evidence="3">The sequence shown here is derived from an EMBL/GenBank/DDBJ whole genome shotgun (WGS) entry which is preliminary data.</text>
</comment>
<evidence type="ECO:0000313" key="5">
    <source>
        <dbReference type="Proteomes" id="UP001143810"/>
    </source>
</evidence>